<comment type="caution">
    <text evidence="2">The sequence shown here is derived from an EMBL/GenBank/DDBJ whole genome shotgun (WGS) entry which is preliminary data.</text>
</comment>
<reference evidence="2 3" key="1">
    <citation type="journal article" date="2024" name="Plant Biotechnol. J.">
        <title>Dendrobium thyrsiflorum genome and its molecular insights into genes involved in important horticultural traits.</title>
        <authorList>
            <person name="Chen B."/>
            <person name="Wang J.Y."/>
            <person name="Zheng P.J."/>
            <person name="Li K.L."/>
            <person name="Liang Y.M."/>
            <person name="Chen X.F."/>
            <person name="Zhang C."/>
            <person name="Zhao X."/>
            <person name="He X."/>
            <person name="Zhang G.Q."/>
            <person name="Liu Z.J."/>
            <person name="Xu Q."/>
        </authorList>
    </citation>
    <scope>NUCLEOTIDE SEQUENCE [LARGE SCALE GENOMIC DNA]</scope>
    <source>
        <strain evidence="2">GZMU011</strain>
    </source>
</reference>
<organism evidence="2 3">
    <name type="scientific">Dendrobium thyrsiflorum</name>
    <name type="common">Pinecone-like raceme dendrobium</name>
    <name type="synonym">Orchid</name>
    <dbReference type="NCBI Taxonomy" id="117978"/>
    <lineage>
        <taxon>Eukaryota</taxon>
        <taxon>Viridiplantae</taxon>
        <taxon>Streptophyta</taxon>
        <taxon>Embryophyta</taxon>
        <taxon>Tracheophyta</taxon>
        <taxon>Spermatophyta</taxon>
        <taxon>Magnoliopsida</taxon>
        <taxon>Liliopsida</taxon>
        <taxon>Asparagales</taxon>
        <taxon>Orchidaceae</taxon>
        <taxon>Epidendroideae</taxon>
        <taxon>Malaxideae</taxon>
        <taxon>Dendrobiinae</taxon>
        <taxon>Dendrobium</taxon>
    </lineage>
</organism>
<keyword evidence="1" id="KW-0472">Membrane</keyword>
<dbReference type="PANTHER" id="PTHR36527:SF3">
    <property type="entry name" value="OS01G0282866 PROTEIN"/>
    <property type="match status" value="1"/>
</dbReference>
<protein>
    <submittedName>
        <fullName evidence="2">Uncharacterized protein</fullName>
    </submittedName>
</protein>
<keyword evidence="1" id="KW-0812">Transmembrane</keyword>
<evidence type="ECO:0000313" key="2">
    <source>
        <dbReference type="EMBL" id="KAL0914487.1"/>
    </source>
</evidence>
<gene>
    <name evidence="2" type="ORF">M5K25_014836</name>
</gene>
<evidence type="ECO:0000256" key="1">
    <source>
        <dbReference type="SAM" id="Phobius"/>
    </source>
</evidence>
<evidence type="ECO:0000313" key="3">
    <source>
        <dbReference type="Proteomes" id="UP001552299"/>
    </source>
</evidence>
<accession>A0ABD0UVS1</accession>
<keyword evidence="3" id="KW-1185">Reference proteome</keyword>
<dbReference type="Proteomes" id="UP001552299">
    <property type="component" value="Unassembled WGS sequence"/>
</dbReference>
<dbReference type="PANTHER" id="PTHR36527">
    <property type="entry name" value="OS01G0282866 PROTEIN"/>
    <property type="match status" value="1"/>
</dbReference>
<name>A0ABD0UVS1_DENTH</name>
<dbReference type="AlphaFoldDB" id="A0ABD0UVS1"/>
<keyword evidence="1" id="KW-1133">Transmembrane helix</keyword>
<dbReference type="EMBL" id="JANQDX010000012">
    <property type="protein sequence ID" value="KAL0914487.1"/>
    <property type="molecule type" value="Genomic_DNA"/>
</dbReference>
<sequence>MDCKKIVLKVHHFRQSSLSWLLFFLILFVINCCILVLLVFSHQIIHVALSLSELHLIHALPSIPVQESLPPEHGGELLAYAAKHLLDGGRVADECRSHLESPWRDVADTGLNIVWNPFHKVRGVLVLDIDHLLVYLFCAHLATEHGGRGEVATMARVSSTHHLRHSEGTILLRASRGQGGKAHHEEMEAGEWNEVDGELAEIRVELTGESQAASNTTHCSRDEMIQLLEGHRRHKLVGNSFELNVDE</sequence>
<feature type="transmembrane region" description="Helical" evidence="1">
    <location>
        <begin position="20"/>
        <end position="40"/>
    </location>
</feature>
<proteinExistence type="predicted"/>